<reference evidence="1 2" key="1">
    <citation type="journal article" date="2010" name="Stand. Genomic Sci.">
        <title>Permanent draft genome sequence of Dethiosulfovibrio peptidovorans type strain (SEBR 4207).</title>
        <authorList>
            <person name="Labutti K."/>
            <person name="Mayilraj S."/>
            <person name="Clum A."/>
            <person name="Lucas S."/>
            <person name="Glavina Del Rio T."/>
            <person name="Nolan M."/>
            <person name="Tice H."/>
            <person name="Cheng J.F."/>
            <person name="Pitluck S."/>
            <person name="Liolios K."/>
            <person name="Ivanova N."/>
            <person name="Mavromatis K."/>
            <person name="Mikhailova N."/>
            <person name="Pati A."/>
            <person name="Goodwin L."/>
            <person name="Chen A."/>
            <person name="Palaniappan K."/>
            <person name="Land M."/>
            <person name="Hauser L."/>
            <person name="Chang Y.J."/>
            <person name="Jeffries C.D."/>
            <person name="Rohde M."/>
            <person name="Spring S."/>
            <person name="Goker M."/>
            <person name="Woyke T."/>
            <person name="Bristow J."/>
            <person name="Eisen J.A."/>
            <person name="Markowitz V."/>
            <person name="Hugenholtz P."/>
            <person name="Kyrpides N.C."/>
            <person name="Klenk H.P."/>
            <person name="Lapidus A."/>
        </authorList>
    </citation>
    <scope>NUCLEOTIDE SEQUENCE [LARGE SCALE GENOMIC DNA]</scope>
    <source>
        <strain evidence="1 2">DSM 11002</strain>
    </source>
</reference>
<gene>
    <name evidence="1" type="ORF">Dpep_0839</name>
</gene>
<dbReference type="STRING" id="469381.Dpep_0839"/>
<dbReference type="Proteomes" id="UP000006427">
    <property type="component" value="Unassembled WGS sequence"/>
</dbReference>
<evidence type="ECO:0000313" key="2">
    <source>
        <dbReference type="Proteomes" id="UP000006427"/>
    </source>
</evidence>
<accession>D2Z5W8</accession>
<proteinExistence type="predicted"/>
<dbReference type="AlphaFoldDB" id="D2Z5W8"/>
<evidence type="ECO:0000313" key="1">
    <source>
        <dbReference type="EMBL" id="EFC90865.1"/>
    </source>
</evidence>
<comment type="caution">
    <text evidence="1">The sequence shown here is derived from an EMBL/GenBank/DDBJ whole genome shotgun (WGS) entry which is preliminary data.</text>
</comment>
<dbReference type="PaxDb" id="469381-Dpep_0839"/>
<name>D2Z5W8_9BACT</name>
<organism evidence="1 2">
    <name type="scientific">Dethiosulfovibrio peptidovorans DSM 11002</name>
    <dbReference type="NCBI Taxonomy" id="469381"/>
    <lineage>
        <taxon>Bacteria</taxon>
        <taxon>Thermotogati</taxon>
        <taxon>Synergistota</taxon>
        <taxon>Synergistia</taxon>
        <taxon>Synergistales</taxon>
        <taxon>Dethiosulfovibrionaceae</taxon>
        <taxon>Dethiosulfovibrio</taxon>
    </lineage>
</organism>
<keyword evidence="2" id="KW-1185">Reference proteome</keyword>
<dbReference type="EMBL" id="ABTR02000001">
    <property type="protein sequence ID" value="EFC90865.1"/>
    <property type="molecule type" value="Genomic_DNA"/>
</dbReference>
<sequence>MEKVTSKLSNTLQLLISGAIGRHGESYDAPSFFKRQDYGAIEIKIVLVIKDHPLEWLEPISDSLKKKLAPFTRIWRVKSENVVVINEEMAKKFGLAS</sequence>
<protein>
    <submittedName>
        <fullName evidence="1">Uncharacterized protein</fullName>
    </submittedName>
</protein>